<dbReference type="PANTHER" id="PTHR21229:SF1">
    <property type="entry name" value="GH17801P"/>
    <property type="match status" value="1"/>
</dbReference>
<keyword evidence="3 8" id="KW-0732">Signal</keyword>
<comment type="subcellular location">
    <subcellularLocation>
        <location evidence="1">Membrane</location>
        <topology evidence="1">Multi-pass membrane protein</topology>
    </subcellularLocation>
</comment>
<feature type="transmembrane region" description="Helical" evidence="7">
    <location>
        <begin position="226"/>
        <end position="245"/>
    </location>
</feature>
<feature type="transmembrane region" description="Helical" evidence="7">
    <location>
        <begin position="407"/>
        <end position="428"/>
    </location>
</feature>
<sequence length="502" mass="57390">MTTDPPRRRIRRWMRLSACVALLALCVPLRCEAITKDFDTPQTTSDAYIPLVQVPRMTMEDIRIPAAESFGIAAGGVMTVELELHQPTDINNTFFMILTSEQLSRFRSSTPHVLPSFTSPEARVVNTNFMAYWRQPLMSKISMTKTVEWLDRYTLIIVNGDEQDLRFTGKIRLVNPGKDDEQHLSFDQIPMMPVLLTMIWVYLISTALLFLLLVTGWRRRKTAIHWIMLATLLSKSLYLVFYWQNFVLFSSKGSLERFQRKIPRIVGKMQDIISLMMYLLVALGWKILRSNLSMTEVRFSAGICVISFYLGLFQVTCQGPTCSGYELSRYILHALAYLCIIVAINFNIAMLNGSITESAVSLSTAELYQKFDAYRLYRWVFVIYIMKPTFLLFFKLSVLDANGWDDWLYLLMQNLVEFGIYATIIWAYRPFEPMRVFKDLLTTESSEGDEEEDEEEEPEDDADAPLPPPAPSQPSSNNAPAAAALPASQSRNPQSTDIITPV</sequence>
<keyword evidence="5 7" id="KW-0472">Membrane</keyword>
<evidence type="ECO:0000313" key="11">
    <source>
        <dbReference type="Proteomes" id="UP000041254"/>
    </source>
</evidence>
<dbReference type="EMBL" id="CDMY01000292">
    <property type="protein sequence ID" value="CEL99950.1"/>
    <property type="molecule type" value="Genomic_DNA"/>
</dbReference>
<evidence type="ECO:0000256" key="8">
    <source>
        <dbReference type="SAM" id="SignalP"/>
    </source>
</evidence>
<feature type="transmembrane region" description="Helical" evidence="7">
    <location>
        <begin position="191"/>
        <end position="214"/>
    </location>
</feature>
<evidence type="ECO:0000256" key="6">
    <source>
        <dbReference type="SAM" id="MobiDB-lite"/>
    </source>
</evidence>
<dbReference type="Pfam" id="PF06814">
    <property type="entry name" value="GOST_TM"/>
    <property type="match status" value="1"/>
</dbReference>
<feature type="compositionally biased region" description="Polar residues" evidence="6">
    <location>
        <begin position="491"/>
        <end position="502"/>
    </location>
</feature>
<accession>A0A0G4EQ15</accession>
<dbReference type="GO" id="GO:0005794">
    <property type="term" value="C:Golgi apparatus"/>
    <property type="evidence" value="ECO:0007669"/>
    <property type="project" value="TreeGrafter"/>
</dbReference>
<gene>
    <name evidence="10" type="ORF">Vbra_12727</name>
</gene>
<feature type="transmembrane region" description="Helical" evidence="7">
    <location>
        <begin position="265"/>
        <end position="285"/>
    </location>
</feature>
<dbReference type="Proteomes" id="UP000041254">
    <property type="component" value="Unassembled WGS sequence"/>
</dbReference>
<evidence type="ECO:0000256" key="1">
    <source>
        <dbReference type="ARBA" id="ARBA00004141"/>
    </source>
</evidence>
<feature type="chain" id="PRO_5005187668" description="GOST seven transmembrane domain-containing protein" evidence="8">
    <location>
        <begin position="34"/>
        <end position="502"/>
    </location>
</feature>
<evidence type="ECO:0000313" key="10">
    <source>
        <dbReference type="EMBL" id="CEL99950.1"/>
    </source>
</evidence>
<organism evidence="10 11">
    <name type="scientific">Vitrella brassicaformis (strain CCMP3155)</name>
    <dbReference type="NCBI Taxonomy" id="1169540"/>
    <lineage>
        <taxon>Eukaryota</taxon>
        <taxon>Sar</taxon>
        <taxon>Alveolata</taxon>
        <taxon>Colpodellida</taxon>
        <taxon>Vitrellaceae</taxon>
        <taxon>Vitrella</taxon>
    </lineage>
</organism>
<dbReference type="PANTHER" id="PTHR21229">
    <property type="entry name" value="LUNG SEVEN TRANSMEMBRANE RECEPTOR"/>
    <property type="match status" value="1"/>
</dbReference>
<dbReference type="InterPro" id="IPR053937">
    <property type="entry name" value="GOST_TM"/>
</dbReference>
<feature type="signal peptide" evidence="8">
    <location>
        <begin position="1"/>
        <end position="33"/>
    </location>
</feature>
<evidence type="ECO:0000256" key="4">
    <source>
        <dbReference type="ARBA" id="ARBA00022989"/>
    </source>
</evidence>
<evidence type="ECO:0000259" key="9">
    <source>
        <dbReference type="Pfam" id="PF06814"/>
    </source>
</evidence>
<name>A0A0G4EQ15_VITBC</name>
<dbReference type="AlphaFoldDB" id="A0A0G4EQ15"/>
<dbReference type="OrthoDB" id="446247at2759"/>
<keyword evidence="2 7" id="KW-0812">Transmembrane</keyword>
<evidence type="ECO:0000256" key="5">
    <source>
        <dbReference type="ARBA" id="ARBA00023136"/>
    </source>
</evidence>
<feature type="compositionally biased region" description="Acidic residues" evidence="6">
    <location>
        <begin position="446"/>
        <end position="463"/>
    </location>
</feature>
<keyword evidence="4 7" id="KW-1133">Transmembrane helix</keyword>
<evidence type="ECO:0000256" key="3">
    <source>
        <dbReference type="ARBA" id="ARBA00022729"/>
    </source>
</evidence>
<evidence type="ECO:0000256" key="2">
    <source>
        <dbReference type="ARBA" id="ARBA00022692"/>
    </source>
</evidence>
<dbReference type="InParanoid" id="A0A0G4EQ15"/>
<reference evidence="10 11" key="1">
    <citation type="submission" date="2014-11" db="EMBL/GenBank/DDBJ databases">
        <authorList>
            <person name="Zhu J."/>
            <person name="Qi W."/>
            <person name="Song R."/>
        </authorList>
    </citation>
    <scope>NUCLEOTIDE SEQUENCE [LARGE SCALE GENOMIC DNA]</scope>
</reference>
<dbReference type="OMA" id="AYDETMA"/>
<feature type="transmembrane region" description="Helical" evidence="7">
    <location>
        <begin position="335"/>
        <end position="355"/>
    </location>
</feature>
<dbReference type="PhylomeDB" id="A0A0G4EQ15"/>
<evidence type="ECO:0000256" key="7">
    <source>
        <dbReference type="SAM" id="Phobius"/>
    </source>
</evidence>
<proteinExistence type="predicted"/>
<feature type="transmembrane region" description="Helical" evidence="7">
    <location>
        <begin position="376"/>
        <end position="395"/>
    </location>
</feature>
<feature type="transmembrane region" description="Helical" evidence="7">
    <location>
        <begin position="297"/>
        <end position="315"/>
    </location>
</feature>
<dbReference type="GO" id="GO:0016020">
    <property type="term" value="C:membrane"/>
    <property type="evidence" value="ECO:0007669"/>
    <property type="project" value="UniProtKB-SubCell"/>
</dbReference>
<keyword evidence="11" id="KW-1185">Reference proteome</keyword>
<feature type="region of interest" description="Disordered" evidence="6">
    <location>
        <begin position="443"/>
        <end position="502"/>
    </location>
</feature>
<dbReference type="VEuPathDB" id="CryptoDB:Vbra_12727"/>
<protein>
    <recommendedName>
        <fullName evidence="9">GOST seven transmembrane domain-containing protein</fullName>
    </recommendedName>
</protein>
<feature type="compositionally biased region" description="Low complexity" evidence="6">
    <location>
        <begin position="473"/>
        <end position="490"/>
    </location>
</feature>
<dbReference type="InterPro" id="IPR009637">
    <property type="entry name" value="GPR107/GPR108-like"/>
</dbReference>
<feature type="domain" description="GOST seven transmembrane" evidence="9">
    <location>
        <begin position="190"/>
        <end position="430"/>
    </location>
</feature>